<dbReference type="Gene3D" id="3.40.50.1100">
    <property type="match status" value="2"/>
</dbReference>
<accession>A0ABP7IB49</accession>
<dbReference type="Pfam" id="PF00291">
    <property type="entry name" value="PALP"/>
    <property type="match status" value="1"/>
</dbReference>
<comment type="similarity">
    <text evidence="2">Belongs to the ACC deaminase/D-cysteine desulfhydrase family.</text>
</comment>
<feature type="domain" description="Tryptophan synthase beta chain-like PALP" evidence="4">
    <location>
        <begin position="16"/>
        <end position="316"/>
    </location>
</feature>
<evidence type="ECO:0000259" key="4">
    <source>
        <dbReference type="Pfam" id="PF00291"/>
    </source>
</evidence>
<evidence type="ECO:0000256" key="3">
    <source>
        <dbReference type="ARBA" id="ARBA00022898"/>
    </source>
</evidence>
<dbReference type="InterPro" id="IPR036052">
    <property type="entry name" value="TrpB-like_PALP_sf"/>
</dbReference>
<protein>
    <submittedName>
        <fullName evidence="5">Pyridoxal-phosphate dependent enzyme</fullName>
    </submittedName>
</protein>
<sequence length="328" mass="35626">MDNAETVLGGLRLRLPSPLEELRDDRLGGVRLFLKRDDLIHPELPGNKWRKLKYNLAEADSQEKSTLLTFGGAYSNHIRATAAAGYHFGFATIGVIRGEEHLPLNPSLAYAVSRGMRLVYLDRATYRAKDRPEVISRLRAEWGDFYLVPEGGSNAYAVRGCAELPVEIEARFGAQADDLNGRPLPRGPGGHGFDVICCPCGTGGTLAGIAAGLSGGGRAIGFPVLKGGGFLAEEVRRLQQEAFGVSWSNWTLECGFHFGGYAKTTKGLLAFVEDFAVRHDLLLDRIYVAKMMYGIFDLVDRGNFPRGTRIVAVITGGPGPEQAFRGLA</sequence>
<keyword evidence="6" id="KW-1185">Reference proteome</keyword>
<dbReference type="PANTHER" id="PTHR43780">
    <property type="entry name" value="1-AMINOCYCLOPROPANE-1-CARBOXYLATE DEAMINASE-RELATED"/>
    <property type="match status" value="1"/>
</dbReference>
<evidence type="ECO:0000313" key="5">
    <source>
        <dbReference type="EMBL" id="GAA3813914.1"/>
    </source>
</evidence>
<evidence type="ECO:0000256" key="2">
    <source>
        <dbReference type="ARBA" id="ARBA00008639"/>
    </source>
</evidence>
<reference evidence="6" key="1">
    <citation type="journal article" date="2019" name="Int. J. Syst. Evol. Microbiol.">
        <title>The Global Catalogue of Microorganisms (GCM) 10K type strain sequencing project: providing services to taxonomists for standard genome sequencing and annotation.</title>
        <authorList>
            <consortium name="The Broad Institute Genomics Platform"/>
            <consortium name="The Broad Institute Genome Sequencing Center for Infectious Disease"/>
            <person name="Wu L."/>
            <person name="Ma J."/>
        </authorList>
    </citation>
    <scope>NUCLEOTIDE SEQUENCE [LARGE SCALE GENOMIC DNA]</scope>
    <source>
        <strain evidence="6">JCM 16908</strain>
    </source>
</reference>
<gene>
    <name evidence="5" type="ORF">GCM10022226_38370</name>
</gene>
<dbReference type="EMBL" id="BAAAZR010000008">
    <property type="protein sequence ID" value="GAA3813914.1"/>
    <property type="molecule type" value="Genomic_DNA"/>
</dbReference>
<dbReference type="InterPro" id="IPR027278">
    <property type="entry name" value="ACCD_DCysDesulf"/>
</dbReference>
<dbReference type="RefSeq" id="WP_344941491.1">
    <property type="nucleotide sequence ID" value="NZ_BAAAZR010000008.1"/>
</dbReference>
<dbReference type="PANTHER" id="PTHR43780:SF2">
    <property type="entry name" value="1-AMINOCYCLOPROPANE-1-CARBOXYLATE DEAMINASE-RELATED"/>
    <property type="match status" value="1"/>
</dbReference>
<comment type="cofactor">
    <cofactor evidence="1">
        <name>pyridoxal 5'-phosphate</name>
        <dbReference type="ChEBI" id="CHEBI:597326"/>
    </cofactor>
</comment>
<name>A0ABP7IB49_9ACTN</name>
<comment type="caution">
    <text evidence="5">The sequence shown here is derived from an EMBL/GenBank/DDBJ whole genome shotgun (WGS) entry which is preliminary data.</text>
</comment>
<organism evidence="5 6">
    <name type="scientific">Sphaerisporangium flaviroseum</name>
    <dbReference type="NCBI Taxonomy" id="509199"/>
    <lineage>
        <taxon>Bacteria</taxon>
        <taxon>Bacillati</taxon>
        <taxon>Actinomycetota</taxon>
        <taxon>Actinomycetes</taxon>
        <taxon>Streptosporangiales</taxon>
        <taxon>Streptosporangiaceae</taxon>
        <taxon>Sphaerisporangium</taxon>
    </lineage>
</organism>
<keyword evidence="3" id="KW-0663">Pyridoxal phosphate</keyword>
<dbReference type="SUPFAM" id="SSF53686">
    <property type="entry name" value="Tryptophan synthase beta subunit-like PLP-dependent enzymes"/>
    <property type="match status" value="1"/>
</dbReference>
<dbReference type="PIRSF" id="PIRSF006278">
    <property type="entry name" value="ACCD_DCysDesulf"/>
    <property type="match status" value="1"/>
</dbReference>
<dbReference type="InterPro" id="IPR001926">
    <property type="entry name" value="TrpB-like_PALP"/>
</dbReference>
<evidence type="ECO:0000256" key="1">
    <source>
        <dbReference type="ARBA" id="ARBA00001933"/>
    </source>
</evidence>
<evidence type="ECO:0000313" key="6">
    <source>
        <dbReference type="Proteomes" id="UP001500888"/>
    </source>
</evidence>
<proteinExistence type="inferred from homology"/>
<dbReference type="Proteomes" id="UP001500888">
    <property type="component" value="Unassembled WGS sequence"/>
</dbReference>